<dbReference type="SUPFAM" id="SSF50998">
    <property type="entry name" value="Quinoprotein alcohol dehydrogenase-like"/>
    <property type="match status" value="1"/>
</dbReference>
<gene>
    <name evidence="3" type="ORF">KL86DYS1_11631</name>
</gene>
<evidence type="ECO:0000313" key="3">
    <source>
        <dbReference type="EMBL" id="SBV96376.1"/>
    </source>
</evidence>
<dbReference type="PANTHER" id="PTHR35807">
    <property type="entry name" value="TRANSCRIPTIONAL REGULATOR REDD-RELATED"/>
    <property type="match status" value="1"/>
</dbReference>
<organism evidence="3">
    <name type="scientific">uncultured Dysgonomonas sp</name>
    <dbReference type="NCBI Taxonomy" id="206096"/>
    <lineage>
        <taxon>Bacteria</taxon>
        <taxon>Pseudomonadati</taxon>
        <taxon>Bacteroidota</taxon>
        <taxon>Bacteroidia</taxon>
        <taxon>Bacteroidales</taxon>
        <taxon>Dysgonomonadaceae</taxon>
        <taxon>Dysgonomonas</taxon>
        <taxon>environmental samples</taxon>
    </lineage>
</organism>
<dbReference type="GO" id="GO:0003677">
    <property type="term" value="F:DNA binding"/>
    <property type="evidence" value="ECO:0007669"/>
    <property type="project" value="TreeGrafter"/>
</dbReference>
<feature type="transmembrane region" description="Helical" evidence="1">
    <location>
        <begin position="548"/>
        <end position="570"/>
    </location>
</feature>
<dbReference type="InterPro" id="IPR015915">
    <property type="entry name" value="Kelch-typ_b-propeller"/>
</dbReference>
<feature type="chain" id="PRO_5012781297" evidence="2">
    <location>
        <begin position="20"/>
        <end position="858"/>
    </location>
</feature>
<dbReference type="InterPro" id="IPR011047">
    <property type="entry name" value="Quinoprotein_ADH-like_sf"/>
</dbReference>
<dbReference type="InterPro" id="IPR036388">
    <property type="entry name" value="WH-like_DNA-bd_sf"/>
</dbReference>
<sequence>MKKLFSTILFLFLSVLINAAQPDSIDYGLYIKSFPFNDQEKTSLILENNQPIRLHNETTMTFDMSVRKDNVFGVVFRMITDKKENIDLLFTVGEGDKRYPMLVVNESVYMISKEIICDEWLPVSITLSSEKNEITVLYGETKLSVPYQISHANEVKVSFGLCPFEGYMLYDIASVNIRDVKIFNGKNLQRHWKLEKHDEKHSPDSVAQVPAVVTNPRWIIDIYATWEKIYSKHIKENSLFAFNPNQGIIYIASPDSKELITFDADKRKENVIAVKSGIIAANAPNQLFYNPVSNKLLSYNLDENIVSVFNPVSESWENNTKSLLEHAYWNNSVSFSPSDSSLVSFGGYGFYKYNNELLRLDPSRKSIKKSTLPDISPRHSSSTVIVNNTLYIYGGWGNKTGRQELSPRNYYDFYSVNLLTEQTNKLWEMETPAPELEFLPGENMIYDEKEDCFYVFTSQNGGTLMRLKKDVAGFEAMSFPIHEDLTAHYLYMKLYYSKADNKFYVLINKIKTDKSAEVAIYSLNYPPIALSEIQVTQPIEEPASPSSMWMIVVIALGLIFVLILPIYFLIRSGTFKRKTGKKIMAPSQRIIVPAVSEAKAKEPEVQYYDFSRRSVCFLGGFLVMDKNGQNITGQFTPMLKYLLVLLILSTERDEKGISGKKLIQLLWFDKNEESAKNNRNVYLSKLRAILENVGNAEIINQNGFWSIKLNEGIMCDYTEAMRLFGIIKENASPDQTNIDRLLELLLRGVLLPNTEADWVDGFKSDFSNMTIDILTELSQSNYYKLTDDLKLKIADTLFLHDYINEEALYLKCSILFNSGKKGIAKSIYDNFCKEYYNLLGSKYKYSLTDVISRNNIED</sequence>
<dbReference type="InterPro" id="IPR051677">
    <property type="entry name" value="AfsR-DnrI-RedD_regulator"/>
</dbReference>
<evidence type="ECO:0000256" key="1">
    <source>
        <dbReference type="SAM" id="Phobius"/>
    </source>
</evidence>
<protein>
    <submittedName>
        <fullName evidence="3">Uncharacterized protein</fullName>
    </submittedName>
</protein>
<name>A0A212JAC3_9BACT</name>
<proteinExistence type="predicted"/>
<keyword evidence="2" id="KW-0732">Signal</keyword>
<keyword evidence="1" id="KW-1133">Transmembrane helix</keyword>
<dbReference type="PANTHER" id="PTHR35807:SF1">
    <property type="entry name" value="TRANSCRIPTIONAL REGULATOR REDD"/>
    <property type="match status" value="1"/>
</dbReference>
<evidence type="ECO:0000256" key="2">
    <source>
        <dbReference type="SAM" id="SignalP"/>
    </source>
</evidence>
<dbReference type="SUPFAM" id="SSF50965">
    <property type="entry name" value="Galactose oxidase, central domain"/>
    <property type="match status" value="1"/>
</dbReference>
<dbReference type="AlphaFoldDB" id="A0A212JAC3"/>
<dbReference type="GO" id="GO:0006355">
    <property type="term" value="P:regulation of DNA-templated transcription"/>
    <property type="evidence" value="ECO:0007669"/>
    <property type="project" value="TreeGrafter"/>
</dbReference>
<dbReference type="RefSeq" id="WP_296939803.1">
    <property type="nucleotide sequence ID" value="NZ_LT599032.1"/>
</dbReference>
<dbReference type="InterPro" id="IPR011043">
    <property type="entry name" value="Gal_Oxase/kelch_b-propeller"/>
</dbReference>
<keyword evidence="1" id="KW-0812">Transmembrane</keyword>
<dbReference type="Gene3D" id="2.120.10.80">
    <property type="entry name" value="Kelch-type beta propeller"/>
    <property type="match status" value="1"/>
</dbReference>
<feature type="signal peptide" evidence="2">
    <location>
        <begin position="1"/>
        <end position="19"/>
    </location>
</feature>
<reference evidence="3" key="1">
    <citation type="submission" date="2016-04" db="EMBL/GenBank/DDBJ databases">
        <authorList>
            <person name="Evans L.H."/>
            <person name="Alamgir A."/>
            <person name="Owens N."/>
            <person name="Weber N.D."/>
            <person name="Virtaneva K."/>
            <person name="Barbian K."/>
            <person name="Babar A."/>
            <person name="Rosenke K."/>
        </authorList>
    </citation>
    <scope>NUCLEOTIDE SEQUENCE</scope>
    <source>
        <strain evidence="3">86-1</strain>
    </source>
</reference>
<dbReference type="EMBL" id="FLUM01000001">
    <property type="protein sequence ID" value="SBV96376.1"/>
    <property type="molecule type" value="Genomic_DNA"/>
</dbReference>
<dbReference type="Gene3D" id="1.10.10.10">
    <property type="entry name" value="Winged helix-like DNA-binding domain superfamily/Winged helix DNA-binding domain"/>
    <property type="match status" value="1"/>
</dbReference>
<accession>A0A212JAC3</accession>
<keyword evidence="1" id="KW-0472">Membrane</keyword>